<accession>A0A5J4PZM8</accession>
<gene>
    <name evidence="1" type="ORF">EZS27_034498</name>
</gene>
<reference evidence="1" key="1">
    <citation type="submission" date="2019-03" db="EMBL/GenBank/DDBJ databases">
        <title>Single cell metagenomics reveals metabolic interactions within the superorganism composed of flagellate Streblomastix strix and complex community of Bacteroidetes bacteria on its surface.</title>
        <authorList>
            <person name="Treitli S.C."/>
            <person name="Kolisko M."/>
            <person name="Husnik F."/>
            <person name="Keeling P."/>
            <person name="Hampl V."/>
        </authorList>
    </citation>
    <scope>NUCLEOTIDE SEQUENCE</scope>
    <source>
        <strain evidence="1">STM</strain>
    </source>
</reference>
<protein>
    <submittedName>
        <fullName evidence="1">Uncharacterized protein</fullName>
    </submittedName>
</protein>
<name>A0A5J4PZM8_9ZZZZ</name>
<evidence type="ECO:0000313" key="1">
    <source>
        <dbReference type="EMBL" id="KAA6314967.1"/>
    </source>
</evidence>
<dbReference type="AlphaFoldDB" id="A0A5J4PZM8"/>
<dbReference type="EMBL" id="SNRY01005432">
    <property type="protein sequence ID" value="KAA6314967.1"/>
    <property type="molecule type" value="Genomic_DNA"/>
</dbReference>
<organism evidence="1">
    <name type="scientific">termite gut metagenome</name>
    <dbReference type="NCBI Taxonomy" id="433724"/>
    <lineage>
        <taxon>unclassified sequences</taxon>
        <taxon>metagenomes</taxon>
        <taxon>organismal metagenomes</taxon>
    </lineage>
</organism>
<comment type="caution">
    <text evidence="1">The sequence shown here is derived from an EMBL/GenBank/DDBJ whole genome shotgun (WGS) entry which is preliminary data.</text>
</comment>
<proteinExistence type="predicted"/>
<sequence length="44" mass="5186">MTVNIKLEKWKVAQKKHRLSDKQVQMARELGLNPDKLGKMDNHK</sequence>
<feature type="non-terminal residue" evidence="1">
    <location>
        <position position="44"/>
    </location>
</feature>